<dbReference type="SUPFAM" id="SSF52058">
    <property type="entry name" value="L domain-like"/>
    <property type="match status" value="1"/>
</dbReference>
<name>A0A397S9D4_9GLOM</name>
<dbReference type="Gene3D" id="3.80.10.10">
    <property type="entry name" value="Ribonuclease Inhibitor"/>
    <property type="match status" value="1"/>
</dbReference>
<dbReference type="EMBL" id="QKYT01000875">
    <property type="protein sequence ID" value="RIA80925.1"/>
    <property type="molecule type" value="Genomic_DNA"/>
</dbReference>
<feature type="coiled-coil region" evidence="1">
    <location>
        <begin position="83"/>
        <end position="110"/>
    </location>
</feature>
<keyword evidence="3" id="KW-1185">Reference proteome</keyword>
<accession>A0A397S9D4</accession>
<protein>
    <submittedName>
        <fullName evidence="2">Uncharacterized protein</fullName>
    </submittedName>
</protein>
<evidence type="ECO:0000313" key="2">
    <source>
        <dbReference type="EMBL" id="RIA80925.1"/>
    </source>
</evidence>
<proteinExistence type="predicted"/>
<sequence length="198" mass="22548">MGQVSQEPQKLQKAVKGEISNDFFNTAEDKKGLAEIFPSAYKHYLSTFYRTTLEAIPNVRTGQLSLNLQGLVNSISNNPKLTSQQKQQALNDVNNNLTDLQNIKNDIDAQEWLDRNYPKESRKRIKELDIGLKNLTGELDLSDFERLKELLCSNNNLTNCNFLNTLPNPEKLTILDLSNNDITQDLAVFSRFSSLERL</sequence>
<evidence type="ECO:0000313" key="3">
    <source>
        <dbReference type="Proteomes" id="UP000265703"/>
    </source>
</evidence>
<comment type="caution">
    <text evidence="2">The sequence shown here is derived from an EMBL/GenBank/DDBJ whole genome shotgun (WGS) entry which is preliminary data.</text>
</comment>
<reference evidence="2 3" key="1">
    <citation type="submission" date="2018-06" db="EMBL/GenBank/DDBJ databases">
        <title>Comparative genomics reveals the genomic features of Rhizophagus irregularis, R. cerebriforme, R. diaphanum and Gigaspora rosea, and their symbiotic lifestyle signature.</title>
        <authorList>
            <person name="Morin E."/>
            <person name="San Clemente H."/>
            <person name="Chen E.C.H."/>
            <person name="De La Providencia I."/>
            <person name="Hainaut M."/>
            <person name="Kuo A."/>
            <person name="Kohler A."/>
            <person name="Murat C."/>
            <person name="Tang N."/>
            <person name="Roy S."/>
            <person name="Loubradou J."/>
            <person name="Henrissat B."/>
            <person name="Grigoriev I.V."/>
            <person name="Corradi N."/>
            <person name="Roux C."/>
            <person name="Martin F.M."/>
        </authorList>
    </citation>
    <scope>NUCLEOTIDE SEQUENCE [LARGE SCALE GENOMIC DNA]</scope>
    <source>
        <strain evidence="2 3">DAOM 227022</strain>
    </source>
</reference>
<dbReference type="OrthoDB" id="10599713at2759"/>
<dbReference type="Proteomes" id="UP000265703">
    <property type="component" value="Unassembled WGS sequence"/>
</dbReference>
<organism evidence="2 3">
    <name type="scientific">Glomus cerebriforme</name>
    <dbReference type="NCBI Taxonomy" id="658196"/>
    <lineage>
        <taxon>Eukaryota</taxon>
        <taxon>Fungi</taxon>
        <taxon>Fungi incertae sedis</taxon>
        <taxon>Mucoromycota</taxon>
        <taxon>Glomeromycotina</taxon>
        <taxon>Glomeromycetes</taxon>
        <taxon>Glomerales</taxon>
        <taxon>Glomeraceae</taxon>
        <taxon>Glomus</taxon>
    </lineage>
</organism>
<dbReference type="InterPro" id="IPR032675">
    <property type="entry name" value="LRR_dom_sf"/>
</dbReference>
<evidence type="ECO:0000256" key="1">
    <source>
        <dbReference type="SAM" id="Coils"/>
    </source>
</evidence>
<keyword evidence="1" id="KW-0175">Coiled coil</keyword>
<dbReference type="AlphaFoldDB" id="A0A397S9D4"/>
<gene>
    <name evidence="2" type="ORF">C1645_744905</name>
</gene>